<comment type="caution">
    <text evidence="2">The sequence shown here is derived from an EMBL/GenBank/DDBJ whole genome shotgun (WGS) entry which is preliminary data.</text>
</comment>
<name>A0A0F9HTH4_9ZZZZ</name>
<accession>A0A0F9HTH4</accession>
<protein>
    <submittedName>
        <fullName evidence="2">Uncharacterized protein</fullName>
    </submittedName>
</protein>
<feature type="non-terminal residue" evidence="2">
    <location>
        <position position="1"/>
    </location>
</feature>
<gene>
    <name evidence="2" type="ORF">LCGC14_2024890</name>
</gene>
<evidence type="ECO:0000313" key="2">
    <source>
        <dbReference type="EMBL" id="KKL78432.1"/>
    </source>
</evidence>
<proteinExistence type="predicted"/>
<feature type="region of interest" description="Disordered" evidence="1">
    <location>
        <begin position="98"/>
        <end position="148"/>
    </location>
</feature>
<dbReference type="Gene3D" id="2.130.10.10">
    <property type="entry name" value="YVTN repeat-like/Quinoprotein amine dehydrogenase"/>
    <property type="match status" value="1"/>
</dbReference>
<feature type="compositionally biased region" description="Polar residues" evidence="1">
    <location>
        <begin position="111"/>
        <end position="124"/>
    </location>
</feature>
<sequence>IQMFAWNRSEDGGTGGYLIAHNDTIASPDTRVYYRRNVGSMEEWSESVLTDMLATMVNVTAKAAVIVYGKFEQFISGAWIINFLAVGIDGGGNNNGISGDQGGISLEPSDSAGNPHTDPVSQSPGVYDEPNDRFFGESGDDGGKACDISWDVPPGVTITEAKSHNVMRRGTGSGGEKRFGISIDGVRVASGNWGVTPNEQIAVLRAAGGPWPDPSRIIFHNSKDNGSGDGYVRIEGVRIEGGGLEDFVGTRFSTDRGEAFESAKSVGLMDLGDGSFTRRKGGAVLAAKSENVKRAPLAGEAFLFNADQGSGVGAGRFATALLKFGSGDDYLIAPDGGAVGLYKVVNDVLTDITPNDGANNGFAVGPGALAMTSIDDDFIWFLGNFGGSVKLAYSTDLGTSWNFNGDPTSNATWVTANPRSSKMIYISDGSNILQSLDGGATLSRIRHRLAI</sequence>
<organism evidence="2">
    <name type="scientific">marine sediment metagenome</name>
    <dbReference type="NCBI Taxonomy" id="412755"/>
    <lineage>
        <taxon>unclassified sequences</taxon>
        <taxon>metagenomes</taxon>
        <taxon>ecological metagenomes</taxon>
    </lineage>
</organism>
<dbReference type="EMBL" id="LAZR01023459">
    <property type="protein sequence ID" value="KKL78432.1"/>
    <property type="molecule type" value="Genomic_DNA"/>
</dbReference>
<dbReference type="InterPro" id="IPR015943">
    <property type="entry name" value="WD40/YVTN_repeat-like_dom_sf"/>
</dbReference>
<evidence type="ECO:0000256" key="1">
    <source>
        <dbReference type="SAM" id="MobiDB-lite"/>
    </source>
</evidence>
<reference evidence="2" key="1">
    <citation type="journal article" date="2015" name="Nature">
        <title>Complex archaea that bridge the gap between prokaryotes and eukaryotes.</title>
        <authorList>
            <person name="Spang A."/>
            <person name="Saw J.H."/>
            <person name="Jorgensen S.L."/>
            <person name="Zaremba-Niedzwiedzka K."/>
            <person name="Martijn J."/>
            <person name="Lind A.E."/>
            <person name="van Eijk R."/>
            <person name="Schleper C."/>
            <person name="Guy L."/>
            <person name="Ettema T.J."/>
        </authorList>
    </citation>
    <scope>NUCLEOTIDE SEQUENCE</scope>
</reference>
<dbReference type="AlphaFoldDB" id="A0A0F9HTH4"/>
<dbReference type="SUPFAM" id="SSF110296">
    <property type="entry name" value="Oligoxyloglucan reducing end-specific cellobiohydrolase"/>
    <property type="match status" value="1"/>
</dbReference>